<sequence length="97" mass="10757">MSLPPVPPKFPNSPPSGRQTCFIHPLPLLTIGPMWALIAWGCFEALRQSQGDIPWYDALLAVLIGLAHIWLSLGLLTLRLVVDDDGVECTDLFYGLW</sequence>
<keyword evidence="3" id="KW-1185">Reference proteome</keyword>
<gene>
    <name evidence="2" type="ordered locus">DR_2403</name>
</gene>
<dbReference type="AlphaFoldDB" id="Q9RRT2"/>
<protein>
    <submittedName>
        <fullName evidence="2">Uncharacterized protein</fullName>
    </submittedName>
</protein>
<proteinExistence type="predicted"/>
<dbReference type="InParanoid" id="Q9RRT2"/>
<name>Q9RRT2_DEIRA</name>
<dbReference type="STRING" id="243230.DR_2403"/>
<dbReference type="HOGENOM" id="CLU_2342126_0_0_0"/>
<keyword evidence="1" id="KW-0472">Membrane</keyword>
<keyword evidence="1" id="KW-1133">Transmembrane helix</keyword>
<dbReference type="PATRIC" id="fig|243230.17.peg.2639"/>
<evidence type="ECO:0000313" key="3">
    <source>
        <dbReference type="Proteomes" id="UP000002524"/>
    </source>
</evidence>
<dbReference type="KEGG" id="dra:DR_2403"/>
<accession>Q9RRT2</accession>
<dbReference type="PaxDb" id="243230-DR_2403"/>
<evidence type="ECO:0000256" key="1">
    <source>
        <dbReference type="SAM" id="Phobius"/>
    </source>
</evidence>
<evidence type="ECO:0000313" key="2">
    <source>
        <dbReference type="EMBL" id="AAF11956.1"/>
    </source>
</evidence>
<keyword evidence="1" id="KW-0812">Transmembrane</keyword>
<feature type="transmembrane region" description="Helical" evidence="1">
    <location>
        <begin position="55"/>
        <end position="76"/>
    </location>
</feature>
<dbReference type="EnsemblBacteria" id="AAF11956">
    <property type="protein sequence ID" value="AAF11956"/>
    <property type="gene ID" value="DR_2403"/>
</dbReference>
<dbReference type="PIR" id="D75277">
    <property type="entry name" value="D75277"/>
</dbReference>
<feature type="transmembrane region" description="Helical" evidence="1">
    <location>
        <begin position="22"/>
        <end position="43"/>
    </location>
</feature>
<reference evidence="2 3" key="1">
    <citation type="journal article" date="1999" name="Science">
        <title>Genome sequence of the radioresistant bacterium Deinococcus radiodurans R1.</title>
        <authorList>
            <person name="White O."/>
            <person name="Eisen J.A."/>
            <person name="Heidelberg J.F."/>
            <person name="Hickey E.K."/>
            <person name="Peterson J.D."/>
            <person name="Dodson R.J."/>
            <person name="Haft D.H."/>
            <person name="Gwinn M.L."/>
            <person name="Nelson W.C."/>
            <person name="Richardson D.L."/>
            <person name="Moffat K.S."/>
            <person name="Qin H."/>
            <person name="Jiang L."/>
            <person name="Pamphile W."/>
            <person name="Crosby M."/>
            <person name="Shen M."/>
            <person name="Vamathevan J.J."/>
            <person name="Lam P."/>
            <person name="McDonald L."/>
            <person name="Utterback T."/>
            <person name="Zalewski C."/>
            <person name="Makarova K.S."/>
            <person name="Aravind L."/>
            <person name="Daly M.J."/>
            <person name="Minton K.W."/>
            <person name="Fleischmann R.D."/>
            <person name="Ketchum K.A."/>
            <person name="Nelson K.E."/>
            <person name="Salzberg S."/>
            <person name="Smith H.O."/>
            <person name="Venter J.C."/>
            <person name="Fraser C.M."/>
        </authorList>
    </citation>
    <scope>NUCLEOTIDE SEQUENCE [LARGE SCALE GENOMIC DNA]</scope>
    <source>
        <strain evidence="3">ATCC 13939 / DSM 20539 / JCM 16871 / LMG 4051 / NBRC 15346 / NCIMB 9279 / R1 / VKM B-1422</strain>
    </source>
</reference>
<organism evidence="2 3">
    <name type="scientific">Deinococcus radiodurans (strain ATCC 13939 / DSM 20539 / JCM 16871 / CCUG 27074 / LMG 4051 / NBRC 15346 / NCIMB 9279 / VKM B-1422 / R1)</name>
    <dbReference type="NCBI Taxonomy" id="243230"/>
    <lineage>
        <taxon>Bacteria</taxon>
        <taxon>Thermotogati</taxon>
        <taxon>Deinococcota</taxon>
        <taxon>Deinococci</taxon>
        <taxon>Deinococcales</taxon>
        <taxon>Deinococcaceae</taxon>
        <taxon>Deinococcus</taxon>
    </lineage>
</organism>
<dbReference type="EMBL" id="AE000513">
    <property type="protein sequence ID" value="AAF11956.1"/>
    <property type="molecule type" value="Genomic_DNA"/>
</dbReference>
<dbReference type="Proteomes" id="UP000002524">
    <property type="component" value="Chromosome 1"/>
</dbReference>